<dbReference type="NCBIfam" id="TIGR01208">
    <property type="entry name" value="rmlA_long"/>
    <property type="match status" value="1"/>
</dbReference>
<gene>
    <name evidence="2" type="ORF">A3H40_04260</name>
</gene>
<dbReference type="GO" id="GO:0016740">
    <property type="term" value="F:transferase activity"/>
    <property type="evidence" value="ECO:0007669"/>
    <property type="project" value="UniProtKB-KW"/>
</dbReference>
<keyword evidence="2" id="KW-0808">Transferase</keyword>
<reference evidence="2 3" key="1">
    <citation type="journal article" date="2016" name="Nat. Commun.">
        <title>Thousands of microbial genomes shed light on interconnected biogeochemical processes in an aquifer system.</title>
        <authorList>
            <person name="Anantharaman K."/>
            <person name="Brown C.T."/>
            <person name="Hug L.A."/>
            <person name="Sharon I."/>
            <person name="Castelle C.J."/>
            <person name="Probst A.J."/>
            <person name="Thomas B.C."/>
            <person name="Singh A."/>
            <person name="Wilkins M.J."/>
            <person name="Karaoz U."/>
            <person name="Brodie E.L."/>
            <person name="Williams K.H."/>
            <person name="Hubbard S.S."/>
            <person name="Banfield J.F."/>
        </authorList>
    </citation>
    <scope>NUCLEOTIDE SEQUENCE [LARGE SCALE GENOMIC DNA]</scope>
</reference>
<organism evidence="2 3">
    <name type="scientific">Candidatus Daviesbacteria bacterium RIFCSPLOWO2_02_FULL_38_15</name>
    <dbReference type="NCBI Taxonomy" id="1797794"/>
    <lineage>
        <taxon>Bacteria</taxon>
        <taxon>Candidatus Daviesiibacteriota</taxon>
    </lineage>
</organism>
<accession>A0A1F5N4P8</accession>
<dbReference type="InterPro" id="IPR029044">
    <property type="entry name" value="Nucleotide-diphossugar_trans"/>
</dbReference>
<dbReference type="InterPro" id="IPR005835">
    <property type="entry name" value="NTP_transferase_dom"/>
</dbReference>
<dbReference type="InterPro" id="IPR005908">
    <property type="entry name" value="G1P_thy_trans_l"/>
</dbReference>
<dbReference type="PANTHER" id="PTHR42883:SF2">
    <property type="entry name" value="THYMIDYLYLTRANSFERASE"/>
    <property type="match status" value="1"/>
</dbReference>
<name>A0A1F5N4P8_9BACT</name>
<proteinExistence type="predicted"/>
<dbReference type="AlphaFoldDB" id="A0A1F5N4P8"/>
<dbReference type="Gene3D" id="2.160.10.10">
    <property type="entry name" value="Hexapeptide repeat proteins"/>
    <property type="match status" value="1"/>
</dbReference>
<dbReference type="Pfam" id="PF00483">
    <property type="entry name" value="NTP_transferase"/>
    <property type="match status" value="1"/>
</dbReference>
<dbReference type="EMBL" id="MFDV01000008">
    <property type="protein sequence ID" value="OGE72430.1"/>
    <property type="molecule type" value="Genomic_DNA"/>
</dbReference>
<feature type="domain" description="Nucleotidyl transferase" evidence="1">
    <location>
        <begin position="2"/>
        <end position="239"/>
    </location>
</feature>
<dbReference type="SUPFAM" id="SSF53448">
    <property type="entry name" value="Nucleotide-diphospho-sugar transferases"/>
    <property type="match status" value="1"/>
</dbReference>
<evidence type="ECO:0000259" key="1">
    <source>
        <dbReference type="Pfam" id="PF00483"/>
    </source>
</evidence>
<comment type="caution">
    <text evidence="2">The sequence shown here is derived from an EMBL/GenBank/DDBJ whole genome shotgun (WGS) entry which is preliminary data.</text>
</comment>
<sequence>MKAIIPTGGRGTRMRPLTFSTNKHFIPVANKPLIFYPLETVANAGIKEIAITYNPEGLEEVKSILGDGSRWGINFTYVLQEKPIGLANIVQVCEEFLDGSPFVFHLGDNIFVDGIKEVVDYFLSKKPNGLVTMVHHKENRRLGVPYFDDQGRLLKYVEKPENPPHDFAIPGLYLADSIFFKCFKGEDVIKPSERGEYEIPAAFQWMIDHQFRVDVLEYKGKWLDPGKFDDWILANQYLLENNLEPVVESEVESSSKIEGKASIGRNCIIVNSKVVGPVIIGDNVTITDSGVGPLTSVADNCEIAGSIVKNSVLMSGVKILDVKEHPVDSSLIGTDSEVIGKNGKGATTSLFVGEKCKIQI</sequence>
<dbReference type="STRING" id="1797794.A3H40_04260"/>
<evidence type="ECO:0000313" key="3">
    <source>
        <dbReference type="Proteomes" id="UP000177057"/>
    </source>
</evidence>
<dbReference type="Proteomes" id="UP000177057">
    <property type="component" value="Unassembled WGS sequence"/>
</dbReference>
<dbReference type="Gene3D" id="3.90.550.10">
    <property type="entry name" value="Spore Coat Polysaccharide Biosynthesis Protein SpsA, Chain A"/>
    <property type="match status" value="1"/>
</dbReference>
<dbReference type="PANTHER" id="PTHR42883">
    <property type="entry name" value="GLUCOSE-1-PHOSPHATE THYMIDYLTRANSFERASE"/>
    <property type="match status" value="1"/>
</dbReference>
<evidence type="ECO:0000313" key="2">
    <source>
        <dbReference type="EMBL" id="OGE72430.1"/>
    </source>
</evidence>
<protein>
    <submittedName>
        <fullName evidence="2">Glucose-1-phosphate thymidylyltransferase</fullName>
    </submittedName>
</protein>